<dbReference type="AlphaFoldDB" id="A0A917CRQ7"/>
<dbReference type="Pfam" id="PF13376">
    <property type="entry name" value="OmdA"/>
    <property type="match status" value="1"/>
</dbReference>
<evidence type="ECO:0000313" key="1">
    <source>
        <dbReference type="EMBL" id="GGF94841.1"/>
    </source>
</evidence>
<accession>A0A917CRQ7</accession>
<keyword evidence="2" id="KW-1185">Reference proteome</keyword>
<evidence type="ECO:0000313" key="2">
    <source>
        <dbReference type="Proteomes" id="UP000654257"/>
    </source>
</evidence>
<sequence length="128" mass="13574">MPESVVTSLSGKKRFPVSVTVAGHTYASTLVFYKGQFIVPLSAEHRSAAGVEAGQAVEVDIVLDDAVRTVAVPDDLATALADNGIRPAFDSLSYSNQRAHVLSVDGAKTEATRTRRIEKVVETMKAGS</sequence>
<proteinExistence type="predicted"/>
<reference evidence="1" key="1">
    <citation type="journal article" date="2014" name="Int. J. Syst. Evol. Microbiol.">
        <title>Complete genome sequence of Corynebacterium casei LMG S-19264T (=DSM 44701T), isolated from a smear-ripened cheese.</title>
        <authorList>
            <consortium name="US DOE Joint Genome Institute (JGI-PGF)"/>
            <person name="Walter F."/>
            <person name="Albersmeier A."/>
            <person name="Kalinowski J."/>
            <person name="Ruckert C."/>
        </authorList>
    </citation>
    <scope>NUCLEOTIDE SEQUENCE</scope>
    <source>
        <strain evidence="1">CCM 7905</strain>
    </source>
</reference>
<dbReference type="Pfam" id="PF08922">
    <property type="entry name" value="DUF1905"/>
    <property type="match status" value="1"/>
</dbReference>
<organism evidence="1 2">
    <name type="scientific">Rhodococcoides trifolii</name>
    <dbReference type="NCBI Taxonomy" id="908250"/>
    <lineage>
        <taxon>Bacteria</taxon>
        <taxon>Bacillati</taxon>
        <taxon>Actinomycetota</taxon>
        <taxon>Actinomycetes</taxon>
        <taxon>Mycobacteriales</taxon>
        <taxon>Nocardiaceae</taxon>
        <taxon>Rhodococcoides</taxon>
    </lineage>
</organism>
<reference evidence="1" key="2">
    <citation type="submission" date="2020-09" db="EMBL/GenBank/DDBJ databases">
        <authorList>
            <person name="Sun Q."/>
            <person name="Sedlacek I."/>
        </authorList>
    </citation>
    <scope>NUCLEOTIDE SEQUENCE</scope>
    <source>
        <strain evidence="1">CCM 7905</strain>
    </source>
</reference>
<dbReference type="SUPFAM" id="SSF141694">
    <property type="entry name" value="AF2212/PG0164-like"/>
    <property type="match status" value="1"/>
</dbReference>
<dbReference type="Gene3D" id="2.40.30.100">
    <property type="entry name" value="AF2212/PG0164-like"/>
    <property type="match status" value="1"/>
</dbReference>
<comment type="caution">
    <text evidence="1">The sequence shown here is derived from an EMBL/GenBank/DDBJ whole genome shotgun (WGS) entry which is preliminary data.</text>
</comment>
<name>A0A917CRQ7_9NOCA</name>
<protein>
    <recommendedName>
        <fullName evidence="3">DUF1905 domain-containing protein</fullName>
    </recommendedName>
</protein>
<dbReference type="InterPro" id="IPR037079">
    <property type="entry name" value="AF2212/PG0164-like_sf"/>
</dbReference>
<dbReference type="EMBL" id="BMCU01000001">
    <property type="protein sequence ID" value="GGF94841.1"/>
    <property type="molecule type" value="Genomic_DNA"/>
</dbReference>
<dbReference type="InterPro" id="IPR015018">
    <property type="entry name" value="DUF1905"/>
</dbReference>
<dbReference type="Proteomes" id="UP000654257">
    <property type="component" value="Unassembled WGS sequence"/>
</dbReference>
<gene>
    <name evidence="1" type="ORF">GCM10007304_05870</name>
</gene>
<evidence type="ECO:0008006" key="3">
    <source>
        <dbReference type="Google" id="ProtNLM"/>
    </source>
</evidence>